<evidence type="ECO:0000259" key="2">
    <source>
        <dbReference type="Pfam" id="PF14342"/>
    </source>
</evidence>
<feature type="domain" description="DUF4396" evidence="2">
    <location>
        <begin position="93"/>
        <end position="244"/>
    </location>
</feature>
<sequence>MRPLVPGWLHILSLVCLVLGVLCALVITIDVIRHPQQMWIMDVVWPTTALFGSVWVVWQYFSYGRLATREKMRAAKSHDAQPLNKRQTPFAIMVANGSLHCGSGCTLGDIVAEWLAFGFPAIAVAFGWTSIFSEKMFAVWILDFLLAYGFGILFQYFTIAPMRGLSFGQGLIAAVKADTISITSWQVGMYGFMAFANFYIFRHELGVRLEVDSPEFWFMMQIAMLFGFATSYPANWWLLSRGLKERM</sequence>
<feature type="transmembrane region" description="Helical" evidence="1">
    <location>
        <begin position="44"/>
        <end position="63"/>
    </location>
</feature>
<name>A0ABX2C8L0_9BRAD</name>
<keyword evidence="4" id="KW-1185">Reference proteome</keyword>
<feature type="transmembrane region" description="Helical" evidence="1">
    <location>
        <begin position="180"/>
        <end position="201"/>
    </location>
</feature>
<dbReference type="EMBL" id="JABFDN010000001">
    <property type="protein sequence ID" value="NPU63642.1"/>
    <property type="molecule type" value="Genomic_DNA"/>
</dbReference>
<protein>
    <submittedName>
        <fullName evidence="3">DUF4396 domain-containing protein</fullName>
    </submittedName>
</protein>
<keyword evidence="1" id="KW-1133">Transmembrane helix</keyword>
<evidence type="ECO:0000313" key="4">
    <source>
        <dbReference type="Proteomes" id="UP000886476"/>
    </source>
</evidence>
<keyword evidence="1" id="KW-0472">Membrane</keyword>
<dbReference type="Pfam" id="PF14342">
    <property type="entry name" value="DUF4396"/>
    <property type="match status" value="1"/>
</dbReference>
<gene>
    <name evidence="3" type="ORF">HL667_01370</name>
</gene>
<feature type="transmembrane region" description="Helical" evidence="1">
    <location>
        <begin position="216"/>
        <end position="239"/>
    </location>
</feature>
<feature type="transmembrane region" description="Helical" evidence="1">
    <location>
        <begin position="137"/>
        <end position="159"/>
    </location>
</feature>
<evidence type="ECO:0000313" key="3">
    <source>
        <dbReference type="EMBL" id="NPU63642.1"/>
    </source>
</evidence>
<feature type="transmembrane region" description="Helical" evidence="1">
    <location>
        <begin position="114"/>
        <end position="131"/>
    </location>
</feature>
<feature type="transmembrane region" description="Helical" evidence="1">
    <location>
        <begin position="7"/>
        <end position="32"/>
    </location>
</feature>
<accession>A0ABX2C8L0</accession>
<reference evidence="3" key="1">
    <citation type="submission" date="2020-05" db="EMBL/GenBank/DDBJ databases">
        <title>Nod-independent and nitrogen-fixing Bradyrhizobium aeschynomene sp. nov. isolated from nodules of Aeschynomene indica.</title>
        <authorList>
            <person name="Zhang Z."/>
        </authorList>
    </citation>
    <scope>NUCLEOTIDE SEQUENCE</scope>
    <source>
        <strain evidence="3">83012</strain>
    </source>
</reference>
<evidence type="ECO:0000256" key="1">
    <source>
        <dbReference type="SAM" id="Phobius"/>
    </source>
</evidence>
<dbReference type="Proteomes" id="UP000886476">
    <property type="component" value="Unassembled WGS sequence"/>
</dbReference>
<keyword evidence="1" id="KW-0812">Transmembrane</keyword>
<organism evidence="3 4">
    <name type="scientific">Bradyrhizobium aeschynomenes</name>
    <dbReference type="NCBI Taxonomy" id="2734909"/>
    <lineage>
        <taxon>Bacteria</taxon>
        <taxon>Pseudomonadati</taxon>
        <taxon>Pseudomonadota</taxon>
        <taxon>Alphaproteobacteria</taxon>
        <taxon>Hyphomicrobiales</taxon>
        <taxon>Nitrobacteraceae</taxon>
        <taxon>Bradyrhizobium</taxon>
    </lineage>
</organism>
<comment type="caution">
    <text evidence="3">The sequence shown here is derived from an EMBL/GenBank/DDBJ whole genome shotgun (WGS) entry which is preliminary data.</text>
</comment>
<dbReference type="InterPro" id="IPR025509">
    <property type="entry name" value="DUF4396"/>
</dbReference>
<proteinExistence type="predicted"/>